<dbReference type="AlphaFoldDB" id="A0A8J8F9F5"/>
<feature type="domain" description="RNA polymerase sigma-70 region 2" evidence="5">
    <location>
        <begin position="30"/>
        <end position="94"/>
    </location>
</feature>
<dbReference type="GO" id="GO:0006352">
    <property type="term" value="P:DNA-templated transcription initiation"/>
    <property type="evidence" value="ECO:0007669"/>
    <property type="project" value="InterPro"/>
</dbReference>
<gene>
    <name evidence="7" type="ORF">GD597_00700</name>
</gene>
<dbReference type="PANTHER" id="PTHR43133">
    <property type="entry name" value="RNA POLYMERASE ECF-TYPE SIGMA FACTO"/>
    <property type="match status" value="1"/>
</dbReference>
<comment type="caution">
    <text evidence="7">The sequence shown here is derived from an EMBL/GenBank/DDBJ whole genome shotgun (WGS) entry which is preliminary data.</text>
</comment>
<evidence type="ECO:0000256" key="2">
    <source>
        <dbReference type="ARBA" id="ARBA00023015"/>
    </source>
</evidence>
<dbReference type="Pfam" id="PF04542">
    <property type="entry name" value="Sigma70_r2"/>
    <property type="match status" value="1"/>
</dbReference>
<dbReference type="SUPFAM" id="SSF88946">
    <property type="entry name" value="Sigma2 domain of RNA polymerase sigma factors"/>
    <property type="match status" value="1"/>
</dbReference>
<evidence type="ECO:0000256" key="3">
    <source>
        <dbReference type="ARBA" id="ARBA00023082"/>
    </source>
</evidence>
<dbReference type="InterPro" id="IPR013324">
    <property type="entry name" value="RNA_pol_sigma_r3/r4-like"/>
</dbReference>
<dbReference type="EMBL" id="WHPF01000001">
    <property type="protein sequence ID" value="NNV53955.1"/>
    <property type="molecule type" value="Genomic_DNA"/>
</dbReference>
<accession>A0A8J8F9F5</accession>
<dbReference type="PANTHER" id="PTHR43133:SF46">
    <property type="entry name" value="RNA POLYMERASE SIGMA-70 FACTOR ECF SUBFAMILY"/>
    <property type="match status" value="1"/>
</dbReference>
<evidence type="ECO:0000313" key="7">
    <source>
        <dbReference type="EMBL" id="NNV53955.1"/>
    </source>
</evidence>
<dbReference type="InterPro" id="IPR013325">
    <property type="entry name" value="RNA_pol_sigma_r2"/>
</dbReference>
<keyword evidence="2" id="KW-0805">Transcription regulation</keyword>
<name>A0A8J8F9F5_9BACT</name>
<dbReference type="GO" id="GO:0016987">
    <property type="term" value="F:sigma factor activity"/>
    <property type="evidence" value="ECO:0007669"/>
    <property type="project" value="UniProtKB-KW"/>
</dbReference>
<dbReference type="InterPro" id="IPR036388">
    <property type="entry name" value="WH-like_DNA-bd_sf"/>
</dbReference>
<dbReference type="NCBIfam" id="TIGR02937">
    <property type="entry name" value="sigma70-ECF"/>
    <property type="match status" value="1"/>
</dbReference>
<dbReference type="Gene3D" id="1.10.10.10">
    <property type="entry name" value="Winged helix-like DNA-binding domain superfamily/Winged helix DNA-binding domain"/>
    <property type="match status" value="1"/>
</dbReference>
<evidence type="ECO:0000256" key="1">
    <source>
        <dbReference type="ARBA" id="ARBA00010641"/>
    </source>
</evidence>
<reference evidence="7" key="1">
    <citation type="submission" date="2019-10" db="EMBL/GenBank/DDBJ databases">
        <title>Draft genome sequence of Panacibacter sp. KCS-6.</title>
        <authorList>
            <person name="Yim K.J."/>
        </authorList>
    </citation>
    <scope>NUCLEOTIDE SEQUENCE</scope>
    <source>
        <strain evidence="7">KCS-6</strain>
    </source>
</reference>
<dbReference type="Pfam" id="PF08281">
    <property type="entry name" value="Sigma70_r4_2"/>
    <property type="match status" value="1"/>
</dbReference>
<protein>
    <submittedName>
        <fullName evidence="7">Sigma-70 family RNA polymerase sigma factor</fullName>
    </submittedName>
</protein>
<proteinExistence type="inferred from homology"/>
<evidence type="ECO:0000259" key="5">
    <source>
        <dbReference type="Pfam" id="PF04542"/>
    </source>
</evidence>
<comment type="similarity">
    <text evidence="1">Belongs to the sigma-70 factor family. ECF subfamily.</text>
</comment>
<organism evidence="7 8">
    <name type="scientific">Limnovirga soli</name>
    <dbReference type="NCBI Taxonomy" id="2656915"/>
    <lineage>
        <taxon>Bacteria</taxon>
        <taxon>Pseudomonadati</taxon>
        <taxon>Bacteroidota</taxon>
        <taxon>Chitinophagia</taxon>
        <taxon>Chitinophagales</taxon>
        <taxon>Chitinophagaceae</taxon>
        <taxon>Limnovirga</taxon>
    </lineage>
</organism>
<evidence type="ECO:0000259" key="6">
    <source>
        <dbReference type="Pfam" id="PF08281"/>
    </source>
</evidence>
<evidence type="ECO:0000313" key="8">
    <source>
        <dbReference type="Proteomes" id="UP000598971"/>
    </source>
</evidence>
<dbReference type="InterPro" id="IPR014284">
    <property type="entry name" value="RNA_pol_sigma-70_dom"/>
</dbReference>
<dbReference type="InterPro" id="IPR013249">
    <property type="entry name" value="RNA_pol_sigma70_r4_t2"/>
</dbReference>
<feature type="domain" description="RNA polymerase sigma factor 70 region 4 type 2" evidence="6">
    <location>
        <begin position="125"/>
        <end position="176"/>
    </location>
</feature>
<evidence type="ECO:0000256" key="4">
    <source>
        <dbReference type="ARBA" id="ARBA00023163"/>
    </source>
</evidence>
<keyword evidence="4" id="KW-0804">Transcription</keyword>
<sequence>MCTPTFFLFLQDNSLIQGCKANDRKAQFEFYQKYFAFVSGICLRYLSSAATAREVTNDVFLKLFTKIALFDAARGSMMAWIKTIAVNTCLDKLKLTSFEQFHTELEEKHEAFADAVPEERLTTEDLLLFLQKLPEKQSVIFNLFVVEGYSHDEIAAMLHISSGNSRWYVSDAKQRLKKLITASGYLVK</sequence>
<dbReference type="GO" id="GO:0003677">
    <property type="term" value="F:DNA binding"/>
    <property type="evidence" value="ECO:0007669"/>
    <property type="project" value="InterPro"/>
</dbReference>
<dbReference type="Proteomes" id="UP000598971">
    <property type="component" value="Unassembled WGS sequence"/>
</dbReference>
<dbReference type="InterPro" id="IPR007627">
    <property type="entry name" value="RNA_pol_sigma70_r2"/>
</dbReference>
<dbReference type="Gene3D" id="1.10.1740.10">
    <property type="match status" value="1"/>
</dbReference>
<keyword evidence="3" id="KW-0731">Sigma factor</keyword>
<keyword evidence="8" id="KW-1185">Reference proteome</keyword>
<dbReference type="SUPFAM" id="SSF88659">
    <property type="entry name" value="Sigma3 and sigma4 domains of RNA polymerase sigma factors"/>
    <property type="match status" value="1"/>
</dbReference>
<dbReference type="InterPro" id="IPR039425">
    <property type="entry name" value="RNA_pol_sigma-70-like"/>
</dbReference>